<keyword evidence="2" id="KW-0547">Nucleotide-binding</keyword>
<dbReference type="Pfam" id="PF04326">
    <property type="entry name" value="SLFN_AlbA_2"/>
    <property type="match status" value="1"/>
</dbReference>
<dbReference type="Pfam" id="PF13749">
    <property type="entry name" value="HATPase_c_4"/>
    <property type="match status" value="1"/>
</dbReference>
<protein>
    <submittedName>
        <fullName evidence="2">ATP-dependent DNA helicase RecG</fullName>
    </submittedName>
</protein>
<dbReference type="Gene3D" id="1.10.10.10">
    <property type="entry name" value="Winged helix-like DNA-binding domain superfamily/Winged helix DNA-binding domain"/>
    <property type="match status" value="1"/>
</dbReference>
<name>A0A920CII3_9BACL</name>
<dbReference type="RefSeq" id="WP_212940453.1">
    <property type="nucleotide sequence ID" value="NZ_BORR01000011.1"/>
</dbReference>
<dbReference type="GO" id="GO:0004386">
    <property type="term" value="F:helicase activity"/>
    <property type="evidence" value="ECO:0007669"/>
    <property type="project" value="UniProtKB-KW"/>
</dbReference>
<dbReference type="InterPro" id="IPR036390">
    <property type="entry name" value="WH_DNA-bd_sf"/>
</dbReference>
<dbReference type="AlphaFoldDB" id="A0A920CII3"/>
<keyword evidence="2" id="KW-0347">Helicase</keyword>
<dbReference type="PANTHER" id="PTHR30595">
    <property type="entry name" value="GLPR-RELATED TRANSCRIPTIONAL REPRESSOR"/>
    <property type="match status" value="1"/>
</dbReference>
<accession>A0A920CII3</accession>
<dbReference type="SUPFAM" id="SSF46785">
    <property type="entry name" value="Winged helix' DNA-binding domain"/>
    <property type="match status" value="1"/>
</dbReference>
<dbReference type="PANTHER" id="PTHR30595:SF6">
    <property type="entry name" value="SCHLAFEN ALBA-2 DOMAIN-CONTAINING PROTEIN"/>
    <property type="match status" value="1"/>
</dbReference>
<reference evidence="2 3" key="1">
    <citation type="submission" date="2021-03" db="EMBL/GenBank/DDBJ databases">
        <title>Antimicrobial resistance genes in bacteria isolated from Japanese honey, and their potential for conferring macrolide and lincosamide resistance in the American foulbrood pathogen Paenibacillus larvae.</title>
        <authorList>
            <person name="Okamoto M."/>
            <person name="Kumagai M."/>
            <person name="Kanamori H."/>
            <person name="Takamatsu D."/>
        </authorList>
    </citation>
    <scope>NUCLEOTIDE SEQUENCE [LARGE SCALE GENOMIC DNA]</scope>
    <source>
        <strain evidence="2 3">J41TS12</strain>
    </source>
</reference>
<dbReference type="Proteomes" id="UP000681162">
    <property type="component" value="Unassembled WGS sequence"/>
</dbReference>
<dbReference type="InterPro" id="IPR007421">
    <property type="entry name" value="Schlafen_AlbA_2_dom"/>
</dbReference>
<sequence>MDIKSKFDTRITEEFLRTAEEDQRFDRKRAKISVNDLATHIIGFANADGGVLVIGQTNDKLLQGIEHVGQDKINTLIKASISLCVPPVLVKTEEIPIINDKGNPDRLLLLHVEQSERLHTTTDDQVYYRKGDSTIHLVGEARRALEYDKGNRHYELEEIPECDLDELDDSVFQRYKELTGYSGTLSDLLTNRGLAIKKDGRIVMRLSGVLLFAKNPTIYLPQACIRFIRYEGMKAKTGTRSNVVKEYTIEGPLVKQIERTKEIVQSQLRDFTALGQLTIFDTVPEYPEFAWLEAVVNAVTHRAYNLGGIEIMIRMYDDRLEFESPGRLPGMIRLHNIKDLRYSRNPRIAVMLSEFKYVRRWGEGIDRIYDEMQLFHLEPPELAETDQTFTLTLKNNIEVRRLRRESSVALSIGQEQWFGFSPEQRQALEFASMRKKVFTKDFADFIGRSRVTAKLILETLVEEGYLERIGSKPTDPRLHYILSSKVT</sequence>
<dbReference type="EMBL" id="BORR01000011">
    <property type="protein sequence ID" value="GIO38349.1"/>
    <property type="molecule type" value="Genomic_DNA"/>
</dbReference>
<dbReference type="InterPro" id="IPR038475">
    <property type="entry name" value="RecG_C_sf"/>
</dbReference>
<evidence type="ECO:0000313" key="2">
    <source>
        <dbReference type="EMBL" id="GIO38349.1"/>
    </source>
</evidence>
<keyword evidence="3" id="KW-1185">Reference proteome</keyword>
<feature type="domain" description="Schlafen AlbA-2" evidence="1">
    <location>
        <begin position="21"/>
        <end position="136"/>
    </location>
</feature>
<gene>
    <name evidence="2" type="ORF">J41TS12_32100</name>
</gene>
<dbReference type="Gene3D" id="3.30.950.30">
    <property type="entry name" value="Schlafen, AAA domain"/>
    <property type="match status" value="1"/>
</dbReference>
<dbReference type="InterPro" id="IPR036388">
    <property type="entry name" value="WH-like_DNA-bd_sf"/>
</dbReference>
<dbReference type="Gene3D" id="3.30.565.60">
    <property type="match status" value="1"/>
</dbReference>
<keyword evidence="2" id="KW-0378">Hydrolase</keyword>
<organism evidence="2 3">
    <name type="scientific">Paenibacillus antibioticophila</name>
    <dbReference type="NCBI Taxonomy" id="1274374"/>
    <lineage>
        <taxon>Bacteria</taxon>
        <taxon>Bacillati</taxon>
        <taxon>Bacillota</taxon>
        <taxon>Bacilli</taxon>
        <taxon>Bacillales</taxon>
        <taxon>Paenibacillaceae</taxon>
        <taxon>Paenibacillus</taxon>
    </lineage>
</organism>
<evidence type="ECO:0000313" key="3">
    <source>
        <dbReference type="Proteomes" id="UP000681162"/>
    </source>
</evidence>
<evidence type="ECO:0000259" key="1">
    <source>
        <dbReference type="Pfam" id="PF04326"/>
    </source>
</evidence>
<dbReference type="InterPro" id="IPR038461">
    <property type="entry name" value="Schlafen_AlbA_2_dom_sf"/>
</dbReference>
<comment type="caution">
    <text evidence="2">The sequence shown here is derived from an EMBL/GenBank/DDBJ whole genome shotgun (WGS) entry which is preliminary data.</text>
</comment>
<keyword evidence="2" id="KW-0067">ATP-binding</keyword>
<proteinExistence type="predicted"/>